<protein>
    <recommendedName>
        <fullName evidence="5">Rqc2 homolog RqcH</fullName>
        <shortName evidence="5">RqcH</shortName>
    </recommendedName>
</protein>
<sequence>MSLDGFSMYPLVTELNKQLAGGRIDRISQPNKHTVLLAVRQPGQNFSLHISINPQNPVINLITRSVENPAEPPVFCMVLRKQIEGGRIAEIKQHVLDRIVLIDIDTLGAGGIILTKTLVIELMGKYSNMILLHETKIIDCLRKVGTTSSRVRLVLPGYEYSLPPNQDKLNIMTDSIDLLIEDLKKYPELKLVKAIVQTAIGLGPVSAREFVFSAGFSANILVSELDEADFTSLKTAITEVLTLFRENQITPMLFLDANNKIVASAGFPLHYLENVLPKTFTTMSELIDFSTKLTGNYTLPDKDRFQKLVHGELTKSANKATVLAKELIQAQNAEDYKIKGDILMTYQYQLSDHLGEIVELPNIYEEDPEKHLLKIPLDKRYSIIQNMQTYYHKYDKLKRAQNLLQIQIEQCQQDLKYLSSVESSLESSSTLIEIGEIKTELIASGYLHEHIKKKASEKPSQPFKFKASDGTIILVGKNNYQNDKLTFKTAHRKDIWLHTKDFPGSHVVIRCENDAPAPDTLLLAATLAAYFSKANHSSKVPVDYTPCRYVKKPTGAKPGFVIFTNQKTLYVTPNEQEMALLILQDLNKK</sequence>
<comment type="function">
    <text evidence="5">Key component of the ribosome quality control system (RQC), a ribosome-associated complex that mediates the extraction of incompletely synthesized nascent chains from stalled ribosomes and their subsequent degradation. RqcH recruits Ala-charged tRNA, and with RqcP directs the elongation of stalled nascent chains on 50S ribosomal subunits, leading to non-templated C-terminal alanine extensions (Ala tail). The Ala tail promotes nascent chain degradation. May add between 1 and at least 8 Ala residues. Binds to stalled 50S ribosomal subunits.</text>
</comment>
<organism evidence="7 8">
    <name type="scientific">Propionispira arboris</name>
    <dbReference type="NCBI Taxonomy" id="84035"/>
    <lineage>
        <taxon>Bacteria</taxon>
        <taxon>Bacillati</taxon>
        <taxon>Bacillota</taxon>
        <taxon>Negativicutes</taxon>
        <taxon>Selenomonadales</taxon>
        <taxon>Selenomonadaceae</taxon>
        <taxon>Propionispira</taxon>
    </lineage>
</organism>
<keyword evidence="4 5" id="KW-0648">Protein biosynthesis</keyword>
<accession>A0A1H6WCB4</accession>
<reference evidence="7 8" key="1">
    <citation type="submission" date="2016-10" db="EMBL/GenBank/DDBJ databases">
        <authorList>
            <person name="de Groot N.N."/>
        </authorList>
    </citation>
    <scope>NUCLEOTIDE SEQUENCE [LARGE SCALE GENOMIC DNA]</scope>
    <source>
        <strain evidence="7 8">DSM 2179</strain>
    </source>
</reference>
<dbReference type="EMBL" id="FNZK01000003">
    <property type="protein sequence ID" value="SEJ11687.1"/>
    <property type="molecule type" value="Genomic_DNA"/>
</dbReference>
<dbReference type="SUPFAM" id="SSF46946">
    <property type="entry name" value="S13-like H2TH domain"/>
    <property type="match status" value="1"/>
</dbReference>
<feature type="domain" description="NFACT RNA-binding" evidence="6">
    <location>
        <begin position="463"/>
        <end position="559"/>
    </location>
</feature>
<dbReference type="InterPro" id="IPR008532">
    <property type="entry name" value="NFACT_RNA-bd"/>
</dbReference>
<dbReference type="Gene3D" id="2.30.310.10">
    <property type="entry name" value="ibrinogen binding protein from staphylococcus aureus domain"/>
    <property type="match status" value="1"/>
</dbReference>
<evidence type="ECO:0000256" key="5">
    <source>
        <dbReference type="HAMAP-Rule" id="MF_00844"/>
    </source>
</evidence>
<evidence type="ECO:0000256" key="2">
    <source>
        <dbReference type="ARBA" id="ARBA00022730"/>
    </source>
</evidence>
<dbReference type="STRING" id="84035.SAMN05660742_103222"/>
<evidence type="ECO:0000313" key="8">
    <source>
        <dbReference type="Proteomes" id="UP000199662"/>
    </source>
</evidence>
<dbReference type="AlphaFoldDB" id="A0A1H6WCB4"/>
<evidence type="ECO:0000313" key="7">
    <source>
        <dbReference type="EMBL" id="SEJ11687.1"/>
    </source>
</evidence>
<dbReference type="GO" id="GO:0000049">
    <property type="term" value="F:tRNA binding"/>
    <property type="evidence" value="ECO:0007669"/>
    <property type="project" value="UniProtKB-UniRule"/>
</dbReference>
<keyword evidence="3 5" id="KW-0694">RNA-binding</keyword>
<evidence type="ECO:0000256" key="3">
    <source>
        <dbReference type="ARBA" id="ARBA00022884"/>
    </source>
</evidence>
<evidence type="ECO:0000256" key="4">
    <source>
        <dbReference type="ARBA" id="ARBA00022917"/>
    </source>
</evidence>
<gene>
    <name evidence="5" type="primary">rqcH</name>
    <name evidence="7" type="ORF">SAMN05660742_103222</name>
</gene>
<dbReference type="Pfam" id="PF05833">
    <property type="entry name" value="NFACT_N"/>
    <property type="match status" value="1"/>
</dbReference>
<dbReference type="GO" id="GO:0043023">
    <property type="term" value="F:ribosomal large subunit binding"/>
    <property type="evidence" value="ECO:0007669"/>
    <property type="project" value="UniProtKB-UniRule"/>
</dbReference>
<keyword evidence="2 5" id="KW-0699">rRNA-binding</keyword>
<dbReference type="PANTHER" id="PTHR15239">
    <property type="entry name" value="NUCLEAR EXPORT MEDIATOR FACTOR NEMF"/>
    <property type="match status" value="1"/>
</dbReference>
<keyword evidence="1 5" id="KW-0820">tRNA-binding</keyword>
<dbReference type="PANTHER" id="PTHR15239:SF6">
    <property type="entry name" value="RIBOSOME QUALITY CONTROL COMPLEX SUBUNIT NEMF"/>
    <property type="match status" value="1"/>
</dbReference>
<dbReference type="InterPro" id="IPR043682">
    <property type="entry name" value="RqcH_bacterial"/>
</dbReference>
<comment type="subunit">
    <text evidence="5">Associates with stalled 50S ribosomal subunits. Binds to RqcP.</text>
</comment>
<evidence type="ECO:0000256" key="1">
    <source>
        <dbReference type="ARBA" id="ARBA00022555"/>
    </source>
</evidence>
<evidence type="ECO:0000259" key="6">
    <source>
        <dbReference type="Pfam" id="PF05670"/>
    </source>
</evidence>
<dbReference type="GO" id="GO:1990112">
    <property type="term" value="C:RQC complex"/>
    <property type="evidence" value="ECO:0007669"/>
    <property type="project" value="TreeGrafter"/>
</dbReference>
<dbReference type="RefSeq" id="WP_091829620.1">
    <property type="nucleotide sequence ID" value="NZ_FNZK01000003.1"/>
</dbReference>
<dbReference type="Pfam" id="PF05670">
    <property type="entry name" value="NFACT-R_1"/>
    <property type="match status" value="1"/>
</dbReference>
<name>A0A1H6WCB4_9FIRM</name>
<comment type="similarity">
    <text evidence="5">Belongs to the NEMF family.</text>
</comment>
<dbReference type="Proteomes" id="UP000199662">
    <property type="component" value="Unassembled WGS sequence"/>
</dbReference>
<dbReference type="GO" id="GO:0019843">
    <property type="term" value="F:rRNA binding"/>
    <property type="evidence" value="ECO:0007669"/>
    <property type="project" value="UniProtKB-UniRule"/>
</dbReference>
<dbReference type="HAMAP" id="MF_00844_B">
    <property type="entry name" value="RqcH_B"/>
    <property type="match status" value="1"/>
</dbReference>
<proteinExistence type="inferred from homology"/>
<keyword evidence="8" id="KW-1185">Reference proteome</keyword>
<dbReference type="GO" id="GO:0072344">
    <property type="term" value="P:rescue of stalled ribosome"/>
    <property type="evidence" value="ECO:0007669"/>
    <property type="project" value="UniProtKB-UniRule"/>
</dbReference>
<dbReference type="InterPro" id="IPR010979">
    <property type="entry name" value="Ribosomal_uS13-like_H2TH"/>
</dbReference>
<dbReference type="InterPro" id="IPR051608">
    <property type="entry name" value="RQC_Subunit_NEMF"/>
</dbReference>